<dbReference type="PRINTS" id="PR00032">
    <property type="entry name" value="HTHARAC"/>
</dbReference>
<evidence type="ECO:0000256" key="1">
    <source>
        <dbReference type="ARBA" id="ARBA00022491"/>
    </source>
</evidence>
<evidence type="ECO:0000313" key="7">
    <source>
        <dbReference type="EMBL" id="OFJ47058.1"/>
    </source>
</evidence>
<evidence type="ECO:0000256" key="3">
    <source>
        <dbReference type="ARBA" id="ARBA00023125"/>
    </source>
</evidence>
<dbReference type="SMART" id="SM00342">
    <property type="entry name" value="HTH_ARAC"/>
    <property type="match status" value="1"/>
</dbReference>
<dbReference type="Gene3D" id="2.60.120.10">
    <property type="entry name" value="Jelly Rolls"/>
    <property type="match status" value="1"/>
</dbReference>
<dbReference type="AlphaFoldDB" id="A0A1E8PL97"/>
<organism evidence="7 8">
    <name type="scientific">Janthinobacterium lividum</name>
    <dbReference type="NCBI Taxonomy" id="29581"/>
    <lineage>
        <taxon>Bacteria</taxon>
        <taxon>Pseudomonadati</taxon>
        <taxon>Pseudomonadota</taxon>
        <taxon>Betaproteobacteria</taxon>
        <taxon>Burkholderiales</taxon>
        <taxon>Oxalobacteraceae</taxon>
        <taxon>Janthinobacterium</taxon>
    </lineage>
</organism>
<keyword evidence="5" id="KW-0804">Transcription</keyword>
<dbReference type="CDD" id="cd06124">
    <property type="entry name" value="cupin_NimR-like_N"/>
    <property type="match status" value="1"/>
</dbReference>
<feature type="domain" description="HTH araC/xylS-type" evidence="6">
    <location>
        <begin position="171"/>
        <end position="271"/>
    </location>
</feature>
<dbReference type="InterPro" id="IPR003313">
    <property type="entry name" value="AraC-bd"/>
</dbReference>
<reference evidence="7 8" key="1">
    <citation type="submission" date="2016-10" db="EMBL/GenBank/DDBJ databases">
        <title>Updated version of Genome Assembly of Janthinobacterium lividum ERGS5:01.</title>
        <authorList>
            <person name="Kumar R."/>
            <person name="Acharya V."/>
            <person name="Singh D."/>
        </authorList>
    </citation>
    <scope>NUCLEOTIDE SEQUENCE [LARGE SCALE GENOMIC DNA]</scope>
    <source>
        <strain evidence="7 8">ERGS5:01</strain>
    </source>
</reference>
<protein>
    <submittedName>
        <fullName evidence="7">AraC family transcriptional regulator</fullName>
    </submittedName>
</protein>
<dbReference type="Proteomes" id="UP000092634">
    <property type="component" value="Unassembled WGS sequence"/>
</dbReference>
<dbReference type="InterPro" id="IPR014710">
    <property type="entry name" value="RmlC-like_jellyroll"/>
</dbReference>
<dbReference type="PANTHER" id="PTHR11019:SF159">
    <property type="entry name" value="TRANSCRIPTIONAL REGULATOR-RELATED"/>
    <property type="match status" value="1"/>
</dbReference>
<dbReference type="Gene3D" id="1.10.10.60">
    <property type="entry name" value="Homeodomain-like"/>
    <property type="match status" value="1"/>
</dbReference>
<dbReference type="PANTHER" id="PTHR11019">
    <property type="entry name" value="HTH-TYPE TRANSCRIPTIONAL REGULATOR NIMR"/>
    <property type="match status" value="1"/>
</dbReference>
<name>A0A1E8PL97_9BURK</name>
<dbReference type="EMBL" id="MAQB02000009">
    <property type="protein sequence ID" value="OFJ47058.1"/>
    <property type="molecule type" value="Genomic_DNA"/>
</dbReference>
<dbReference type="SUPFAM" id="SSF51182">
    <property type="entry name" value="RmlC-like cupins"/>
    <property type="match status" value="1"/>
</dbReference>
<keyword evidence="3" id="KW-0238">DNA-binding</keyword>
<dbReference type="PROSITE" id="PS01124">
    <property type="entry name" value="HTH_ARAC_FAMILY_2"/>
    <property type="match status" value="1"/>
</dbReference>
<accession>A0A1E8PL97</accession>
<keyword evidence="4" id="KW-0010">Activator</keyword>
<gene>
    <name evidence="7" type="ORF">BA896_018625</name>
</gene>
<keyword evidence="1" id="KW-0678">Repressor</keyword>
<dbReference type="InterPro" id="IPR018060">
    <property type="entry name" value="HTH_AraC"/>
</dbReference>
<dbReference type="InterPro" id="IPR011051">
    <property type="entry name" value="RmlC_Cupin_sf"/>
</dbReference>
<proteinExistence type="predicted"/>
<evidence type="ECO:0000256" key="5">
    <source>
        <dbReference type="ARBA" id="ARBA00023163"/>
    </source>
</evidence>
<evidence type="ECO:0000256" key="4">
    <source>
        <dbReference type="ARBA" id="ARBA00023159"/>
    </source>
</evidence>
<comment type="caution">
    <text evidence="7">The sequence shown here is derived from an EMBL/GenBank/DDBJ whole genome shotgun (WGS) entry which is preliminary data.</text>
</comment>
<dbReference type="GO" id="GO:0043565">
    <property type="term" value="F:sequence-specific DNA binding"/>
    <property type="evidence" value="ECO:0007669"/>
    <property type="project" value="InterPro"/>
</dbReference>
<evidence type="ECO:0000259" key="6">
    <source>
        <dbReference type="PROSITE" id="PS01124"/>
    </source>
</evidence>
<dbReference type="InterPro" id="IPR020449">
    <property type="entry name" value="Tscrpt_reg_AraC-type_HTH"/>
</dbReference>
<evidence type="ECO:0000256" key="2">
    <source>
        <dbReference type="ARBA" id="ARBA00023015"/>
    </source>
</evidence>
<dbReference type="InterPro" id="IPR009057">
    <property type="entry name" value="Homeodomain-like_sf"/>
</dbReference>
<dbReference type="Pfam" id="PF02311">
    <property type="entry name" value="AraC_binding"/>
    <property type="match status" value="1"/>
</dbReference>
<dbReference type="Pfam" id="PF12833">
    <property type="entry name" value="HTH_18"/>
    <property type="match status" value="1"/>
</dbReference>
<keyword evidence="2" id="KW-0805">Transcription regulation</keyword>
<dbReference type="FunFam" id="1.10.10.60:FF:000132">
    <property type="entry name" value="AraC family transcriptional regulator"/>
    <property type="match status" value="1"/>
</dbReference>
<evidence type="ECO:0000313" key="8">
    <source>
        <dbReference type="Proteomes" id="UP000092634"/>
    </source>
</evidence>
<dbReference type="GO" id="GO:0003700">
    <property type="term" value="F:DNA-binding transcription factor activity"/>
    <property type="evidence" value="ECO:0007669"/>
    <property type="project" value="InterPro"/>
</dbReference>
<dbReference type="SUPFAM" id="SSF46689">
    <property type="entry name" value="Homeodomain-like"/>
    <property type="match status" value="1"/>
</dbReference>
<sequence length="276" mass="30593">MPTHHPAQTHADGVPFSLATSSHDYQHVPRPVTAMSRQYAAGDYTALHSHVRAQLLYATQGVMRVSTEHGVWILPPRRALLIPVGVVHEVHILSELSMRTVYIDAQVAAPYGADCKVLEVSRLLRELILALLAEPIEYALAGRGDWLAHLILSELTAAASVPIAIPWPRDRRLVAICSAIMRAPGSRRSMEDWAQDAGASARTLIRLFPKETGLHYRQWLQQVHLAEAFCRLDRGEGVAAIAYALGYASPSAFSAMFRRILGRTPQHYLSEWRAAD</sequence>